<evidence type="ECO:0000313" key="1">
    <source>
        <dbReference type="EMBL" id="ALG10385.1"/>
    </source>
</evidence>
<dbReference type="EMBL" id="CP012752">
    <property type="protein sequence ID" value="ALG10385.1"/>
    <property type="molecule type" value="Genomic_DNA"/>
</dbReference>
<accession>A0A0N9I678</accession>
<evidence type="ECO:0000313" key="2">
    <source>
        <dbReference type="Proteomes" id="UP000063699"/>
    </source>
</evidence>
<name>A0A0N9I678_9PSEU</name>
<proteinExistence type="predicted"/>
<organism evidence="1 2">
    <name type="scientific">Kibdelosporangium phytohabitans</name>
    <dbReference type="NCBI Taxonomy" id="860235"/>
    <lineage>
        <taxon>Bacteria</taxon>
        <taxon>Bacillati</taxon>
        <taxon>Actinomycetota</taxon>
        <taxon>Actinomycetes</taxon>
        <taxon>Pseudonocardiales</taxon>
        <taxon>Pseudonocardiaceae</taxon>
        <taxon>Kibdelosporangium</taxon>
    </lineage>
</organism>
<dbReference type="Proteomes" id="UP000063699">
    <property type="component" value="Chromosome"/>
</dbReference>
<gene>
    <name evidence="1" type="ORF">AOZ06_28955</name>
</gene>
<dbReference type="KEGG" id="kphy:AOZ06_28955"/>
<dbReference type="RefSeq" id="WP_054292288.1">
    <property type="nucleotide sequence ID" value="NZ_CP012752.1"/>
</dbReference>
<reference evidence="1 2" key="1">
    <citation type="submission" date="2015-07" db="EMBL/GenBank/DDBJ databases">
        <title>Genome sequencing of Kibdelosporangium phytohabitans.</title>
        <authorList>
            <person name="Qin S."/>
            <person name="Xing K."/>
        </authorList>
    </citation>
    <scope>NUCLEOTIDE SEQUENCE [LARGE SCALE GENOMIC DNA]</scope>
    <source>
        <strain evidence="1 2">KLBMP1111</strain>
    </source>
</reference>
<protein>
    <submittedName>
        <fullName evidence="1">Uncharacterized protein</fullName>
    </submittedName>
</protein>
<keyword evidence="2" id="KW-1185">Reference proteome</keyword>
<dbReference type="AlphaFoldDB" id="A0A0N9I678"/>
<sequence length="80" mass="8964">MPTCRTKLVRARTAGWYRSNSTCRVDRPAPRLVLPGLRLRPALRARNAAAILARVSAERWRPFNAALIFAFVAALSGLRF</sequence>